<gene>
    <name evidence="4" type="ORF">MUY27_05305</name>
</gene>
<dbReference type="PANTHER" id="PTHR43272:SF33">
    <property type="entry name" value="AMP-BINDING DOMAIN-CONTAINING PROTEIN-RELATED"/>
    <property type="match status" value="1"/>
</dbReference>
<evidence type="ECO:0000313" key="4">
    <source>
        <dbReference type="EMBL" id="MCJ8209115.1"/>
    </source>
</evidence>
<dbReference type="GO" id="GO:0016020">
    <property type="term" value="C:membrane"/>
    <property type="evidence" value="ECO:0007669"/>
    <property type="project" value="TreeGrafter"/>
</dbReference>
<dbReference type="SUPFAM" id="SSF56801">
    <property type="entry name" value="Acetyl-CoA synthetase-like"/>
    <property type="match status" value="1"/>
</dbReference>
<dbReference type="EMBL" id="JALJEJ010000002">
    <property type="protein sequence ID" value="MCJ8209115.1"/>
    <property type="molecule type" value="Genomic_DNA"/>
</dbReference>
<keyword evidence="2" id="KW-0067">ATP-binding</keyword>
<feature type="domain" description="AMP-dependent synthetase/ligase" evidence="3">
    <location>
        <begin position="29"/>
        <end position="421"/>
    </location>
</feature>
<proteinExistence type="predicted"/>
<accession>A0A9X2B8X2</accession>
<dbReference type="Pfam" id="PF23562">
    <property type="entry name" value="AMP-binding_C_3"/>
    <property type="match status" value="1"/>
</dbReference>
<dbReference type="CDD" id="cd05907">
    <property type="entry name" value="VL_LC_FACS_like"/>
    <property type="match status" value="1"/>
</dbReference>
<dbReference type="AlphaFoldDB" id="A0A9X2B8X2"/>
<keyword evidence="1" id="KW-0547">Nucleotide-binding</keyword>
<comment type="caution">
    <text evidence="4">The sequence shown here is derived from an EMBL/GenBank/DDBJ whole genome shotgun (WGS) entry which is preliminary data.</text>
</comment>
<dbReference type="PANTHER" id="PTHR43272">
    <property type="entry name" value="LONG-CHAIN-FATTY-ACID--COA LIGASE"/>
    <property type="match status" value="1"/>
</dbReference>
<evidence type="ECO:0000259" key="3">
    <source>
        <dbReference type="Pfam" id="PF00501"/>
    </source>
</evidence>
<dbReference type="RefSeq" id="WP_245128948.1">
    <property type="nucleotide sequence ID" value="NZ_JALJEJ010000002.1"/>
</dbReference>
<dbReference type="GO" id="GO:0004467">
    <property type="term" value="F:long-chain fatty acid-CoA ligase activity"/>
    <property type="evidence" value="ECO:0007669"/>
    <property type="project" value="TreeGrafter"/>
</dbReference>
<keyword evidence="4" id="KW-0436">Ligase</keyword>
<protein>
    <submittedName>
        <fullName evidence="4">Long-chain fatty acid--CoA ligase</fullName>
    </submittedName>
</protein>
<dbReference type="Proteomes" id="UP001139450">
    <property type="component" value="Unassembled WGS sequence"/>
</dbReference>
<reference evidence="4" key="1">
    <citation type="submission" date="2022-04" db="EMBL/GenBank/DDBJ databases">
        <title>Mucilaginibacter sp. RS28 isolated from freshwater.</title>
        <authorList>
            <person name="Ko S.-R."/>
        </authorList>
    </citation>
    <scope>NUCLEOTIDE SEQUENCE</scope>
    <source>
        <strain evidence="4">RS28</strain>
    </source>
</reference>
<evidence type="ECO:0000256" key="1">
    <source>
        <dbReference type="ARBA" id="ARBA00022741"/>
    </source>
</evidence>
<evidence type="ECO:0000256" key="2">
    <source>
        <dbReference type="ARBA" id="ARBA00022840"/>
    </source>
</evidence>
<dbReference type="Pfam" id="PF00501">
    <property type="entry name" value="AMP-binding"/>
    <property type="match status" value="1"/>
</dbReference>
<sequence>MINATRLFDCIRVQAEAPVNNLLNAKQNGEWKAYGTAEVHDKINQLAVSLLRMGVSAHDGTTEGRDKIALICSGRPEWLITDLAVQQIGAILVPLYPNTSNKELEQILNSAEVKCIFIGNKELCSKIAEISPNVPSLKWIFSFDRVDGCKHWEELLNPFTTEEYRQLQQISSGVRADQVSTIIYTSGTAGTPKGVMLTHENILSNVKACTEVLTEIPLREKKALSFLPLNHIFEKMCTYIYLFNGFSIYYAENMDTIGANMKEVKPYIFTAVPRLLEKVFERIMQEGQKLKGIKKKIFFTAINLAEQYEIKTGWWYQIKLAIADMLVFSKWRQAIGGNVKAIIVGSSACPVRLERIFTAAKMTVLEGYGLTETSPVIAVNRYSKNQRKYGTVGPLLKGVEVKIDGDGEILCKGPNVMRGYYKDPAMTALVLQDGWFHTGDIGELDQGYFLKITDRKKEIFKTSGGKYVAPLPIENRMKESLFIEQMMVIGAERKFTAALIVPSFTNLKLWCQQNKIAYLSNESIVENPMVISFYQSIIDSYNPEFNHVEQVKKFVLLPVEWTIEGGELTPTSKMKRRVILEKYKVEIEKIYTDETNEFTVMH</sequence>
<dbReference type="InterPro" id="IPR042099">
    <property type="entry name" value="ANL_N_sf"/>
</dbReference>
<keyword evidence="5" id="KW-1185">Reference proteome</keyword>
<evidence type="ECO:0000313" key="5">
    <source>
        <dbReference type="Proteomes" id="UP001139450"/>
    </source>
</evidence>
<organism evidence="4 5">
    <name type="scientific">Mucilaginibacter straminoryzae</name>
    <dbReference type="NCBI Taxonomy" id="2932774"/>
    <lineage>
        <taxon>Bacteria</taxon>
        <taxon>Pseudomonadati</taxon>
        <taxon>Bacteroidota</taxon>
        <taxon>Sphingobacteriia</taxon>
        <taxon>Sphingobacteriales</taxon>
        <taxon>Sphingobacteriaceae</taxon>
        <taxon>Mucilaginibacter</taxon>
    </lineage>
</organism>
<dbReference type="Gene3D" id="3.40.50.12780">
    <property type="entry name" value="N-terminal domain of ligase-like"/>
    <property type="match status" value="2"/>
</dbReference>
<dbReference type="GO" id="GO:0005524">
    <property type="term" value="F:ATP binding"/>
    <property type="evidence" value="ECO:0007669"/>
    <property type="project" value="UniProtKB-KW"/>
</dbReference>
<name>A0A9X2B8X2_9SPHI</name>
<dbReference type="InterPro" id="IPR000873">
    <property type="entry name" value="AMP-dep_synth/lig_dom"/>
</dbReference>